<dbReference type="Proteomes" id="UP000221165">
    <property type="component" value="Unassembled WGS sequence"/>
</dbReference>
<feature type="transmembrane region" description="Helical" evidence="1">
    <location>
        <begin position="82"/>
        <end position="101"/>
    </location>
</feature>
<dbReference type="EMBL" id="MIGC01003945">
    <property type="protein sequence ID" value="PHJ18707.1"/>
    <property type="molecule type" value="Genomic_DNA"/>
</dbReference>
<feature type="domain" description="SRS" evidence="2">
    <location>
        <begin position="11"/>
        <end position="74"/>
    </location>
</feature>
<dbReference type="GO" id="GO:0016020">
    <property type="term" value="C:membrane"/>
    <property type="evidence" value="ECO:0007669"/>
    <property type="project" value="InterPro"/>
</dbReference>
<evidence type="ECO:0000259" key="2">
    <source>
        <dbReference type="Pfam" id="PF04092"/>
    </source>
</evidence>
<dbReference type="Pfam" id="PF04092">
    <property type="entry name" value="SAG"/>
    <property type="match status" value="1"/>
</dbReference>
<proteinExistence type="predicted"/>
<dbReference type="AlphaFoldDB" id="A0A2C6KME8"/>
<gene>
    <name evidence="3" type="ORF">CSUI_007479</name>
</gene>
<reference evidence="3 4" key="1">
    <citation type="journal article" date="2017" name="Int. J. Parasitol.">
        <title>The genome of the protozoan parasite Cystoisospora suis and a reverse vaccinology approach to identify vaccine candidates.</title>
        <authorList>
            <person name="Palmieri N."/>
            <person name="Shrestha A."/>
            <person name="Ruttkowski B."/>
            <person name="Beck T."/>
            <person name="Vogl C."/>
            <person name="Tomley F."/>
            <person name="Blake D.P."/>
            <person name="Joachim A."/>
        </authorList>
    </citation>
    <scope>NUCLEOTIDE SEQUENCE [LARGE SCALE GENOMIC DNA]</scope>
    <source>
        <strain evidence="3 4">Wien I</strain>
    </source>
</reference>
<dbReference type="VEuPathDB" id="ToxoDB:CSUI_007479"/>
<name>A0A2C6KME8_9APIC</name>
<keyword evidence="1" id="KW-1133">Transmembrane helix</keyword>
<organism evidence="3 4">
    <name type="scientific">Cystoisospora suis</name>
    <dbReference type="NCBI Taxonomy" id="483139"/>
    <lineage>
        <taxon>Eukaryota</taxon>
        <taxon>Sar</taxon>
        <taxon>Alveolata</taxon>
        <taxon>Apicomplexa</taxon>
        <taxon>Conoidasida</taxon>
        <taxon>Coccidia</taxon>
        <taxon>Eucoccidiorida</taxon>
        <taxon>Eimeriorina</taxon>
        <taxon>Sarcocystidae</taxon>
        <taxon>Cystoisospora</taxon>
    </lineage>
</organism>
<evidence type="ECO:0000313" key="3">
    <source>
        <dbReference type="EMBL" id="PHJ18707.1"/>
    </source>
</evidence>
<keyword evidence="1" id="KW-0472">Membrane</keyword>
<keyword evidence="1" id="KW-0812">Transmembrane</keyword>
<evidence type="ECO:0000313" key="4">
    <source>
        <dbReference type="Proteomes" id="UP000221165"/>
    </source>
</evidence>
<comment type="caution">
    <text evidence="3">The sequence shown here is derived from an EMBL/GenBank/DDBJ whole genome shotgun (WGS) entry which is preliminary data.</text>
</comment>
<evidence type="ECO:0000256" key="1">
    <source>
        <dbReference type="SAM" id="Phobius"/>
    </source>
</evidence>
<dbReference type="GeneID" id="94430835"/>
<protein>
    <submittedName>
        <fullName evidence="3">Sag-related sequence srs53c</fullName>
    </submittedName>
</protein>
<dbReference type="InterPro" id="IPR007226">
    <property type="entry name" value="SRS_dom"/>
</dbReference>
<dbReference type="InterPro" id="IPR036755">
    <property type="entry name" value="SRS_dom_sf"/>
</dbReference>
<accession>A0A2C6KME8</accession>
<dbReference type="RefSeq" id="XP_067920413.1">
    <property type="nucleotide sequence ID" value="XM_068067624.1"/>
</dbReference>
<sequence length="102" mass="10966">MVQPADSTKVYKDDCATEVTLEEELPSAKVTKDNLKNTLELTELPKAEKTLCYKCVDTVEKSSSSKQCSVKVKVPSSGSEAVATQASVSILAGMILALSFFM</sequence>
<dbReference type="Gene3D" id="2.60.40.1320">
    <property type="entry name" value="SRS domain"/>
    <property type="match status" value="1"/>
</dbReference>
<keyword evidence="4" id="KW-1185">Reference proteome</keyword>